<comment type="similarity">
    <text evidence="2">Belongs to the methyl-accepting chemotaxis (MCP) protein family.</text>
</comment>
<dbReference type="PANTHER" id="PTHR43531">
    <property type="entry name" value="PROTEIN ICFG"/>
    <property type="match status" value="1"/>
</dbReference>
<dbReference type="SUPFAM" id="SSF158472">
    <property type="entry name" value="HAMP domain-like"/>
    <property type="match status" value="1"/>
</dbReference>
<dbReference type="InterPro" id="IPR004089">
    <property type="entry name" value="MCPsignal_dom"/>
</dbReference>
<feature type="region of interest" description="Disordered" evidence="4">
    <location>
        <begin position="672"/>
        <end position="691"/>
    </location>
</feature>
<evidence type="ECO:0000313" key="9">
    <source>
        <dbReference type="Proteomes" id="UP000230821"/>
    </source>
</evidence>
<dbReference type="InterPro" id="IPR024478">
    <property type="entry name" value="HlyB_4HB_MCP"/>
</dbReference>
<evidence type="ECO:0000256" key="3">
    <source>
        <dbReference type="PROSITE-ProRule" id="PRU00284"/>
    </source>
</evidence>
<dbReference type="SMART" id="SM00283">
    <property type="entry name" value="MA"/>
    <property type="match status" value="1"/>
</dbReference>
<feature type="domain" description="HAMP" evidence="7">
    <location>
        <begin position="214"/>
        <end position="266"/>
    </location>
</feature>
<evidence type="ECO:0000256" key="1">
    <source>
        <dbReference type="ARBA" id="ARBA00022500"/>
    </source>
</evidence>
<dbReference type="Pfam" id="PF12729">
    <property type="entry name" value="4HB_MCP_1"/>
    <property type="match status" value="1"/>
</dbReference>
<keyword evidence="5" id="KW-1133">Transmembrane helix</keyword>
<dbReference type="Pfam" id="PF00672">
    <property type="entry name" value="HAMP"/>
    <property type="match status" value="1"/>
</dbReference>
<gene>
    <name evidence="8" type="ORF">CSA56_01895</name>
</gene>
<feature type="domain" description="Methyl-accepting transducer" evidence="6">
    <location>
        <begin position="401"/>
        <end position="616"/>
    </location>
</feature>
<dbReference type="PROSITE" id="PS50111">
    <property type="entry name" value="CHEMOTAXIS_TRANSDUC_2"/>
    <property type="match status" value="1"/>
</dbReference>
<dbReference type="GO" id="GO:0004888">
    <property type="term" value="F:transmembrane signaling receptor activity"/>
    <property type="evidence" value="ECO:0007669"/>
    <property type="project" value="TreeGrafter"/>
</dbReference>
<keyword evidence="3" id="KW-0807">Transducer</keyword>
<comment type="caution">
    <text evidence="8">The sequence shown here is derived from an EMBL/GenBank/DDBJ whole genome shotgun (WGS) entry which is preliminary data.</text>
</comment>
<evidence type="ECO:0000256" key="2">
    <source>
        <dbReference type="ARBA" id="ARBA00029447"/>
    </source>
</evidence>
<evidence type="ECO:0000256" key="5">
    <source>
        <dbReference type="SAM" id="Phobius"/>
    </source>
</evidence>
<dbReference type="GO" id="GO:0005886">
    <property type="term" value="C:plasma membrane"/>
    <property type="evidence" value="ECO:0007669"/>
    <property type="project" value="TreeGrafter"/>
</dbReference>
<proteinExistence type="inferred from homology"/>
<evidence type="ECO:0000256" key="4">
    <source>
        <dbReference type="SAM" id="MobiDB-lite"/>
    </source>
</evidence>
<keyword evidence="5" id="KW-0812">Transmembrane</keyword>
<dbReference type="InterPro" id="IPR051310">
    <property type="entry name" value="MCP_chemotaxis"/>
</dbReference>
<accession>A0A2G6KJY1</accession>
<evidence type="ECO:0000259" key="6">
    <source>
        <dbReference type="PROSITE" id="PS50111"/>
    </source>
</evidence>
<protein>
    <recommendedName>
        <fullName evidence="10">Chemotaxis protein</fullName>
    </recommendedName>
</protein>
<dbReference type="CDD" id="cd06225">
    <property type="entry name" value="HAMP"/>
    <property type="match status" value="1"/>
</dbReference>
<dbReference type="SUPFAM" id="SSF58104">
    <property type="entry name" value="Methyl-accepting chemotaxis protein (MCP) signaling domain"/>
    <property type="match status" value="1"/>
</dbReference>
<keyword evidence="1" id="KW-0145">Chemotaxis</keyword>
<keyword evidence="5" id="KW-0472">Membrane</keyword>
<dbReference type="Gene3D" id="1.20.120.1530">
    <property type="match status" value="1"/>
</dbReference>
<evidence type="ECO:0000313" key="8">
    <source>
        <dbReference type="EMBL" id="PIE35963.1"/>
    </source>
</evidence>
<dbReference type="GO" id="GO:0007165">
    <property type="term" value="P:signal transduction"/>
    <property type="evidence" value="ECO:0007669"/>
    <property type="project" value="UniProtKB-KW"/>
</dbReference>
<evidence type="ECO:0008006" key="10">
    <source>
        <dbReference type="Google" id="ProtNLM"/>
    </source>
</evidence>
<dbReference type="Pfam" id="PF18947">
    <property type="entry name" value="HAMP_2"/>
    <property type="match status" value="1"/>
</dbReference>
<dbReference type="AlphaFoldDB" id="A0A2G6KJY1"/>
<evidence type="ECO:0000259" key="7">
    <source>
        <dbReference type="PROSITE" id="PS50885"/>
    </source>
</evidence>
<sequence>MKISHKLIIPTGIFLLMIVGILIIILGAFKEQVFSLQGFYTDHITTQEQIVQLDRLFRESHAVIPELIVDNMMGEESERIAERATHSQLVLEQCITKLHTIAASSNNEKEKDLIEQMLADLDVYQTVFDEVSEICTTGDSYTASEKYPALKEVGNTIKEVFYMLISLESELVEDAFRTTADQAVARSKTVEKVIWIVSLMTLGFIGVMGFLITRWIILPLHKVVSIVNAMSKGDFSTNFAVDRYDEIGILAGDIIAMKTRIRDVLDETTGLIASVQKGQLDNRGNTEAFAGEWQNLIVGINTLVDAFVIPVMTTAMTIDRIAKGDVPEKITGDYQGDFNEIKENVNGLIDATQEVAQLAETMAKGNLTVDIHERSAQDTLMRSLQMMIQRLNQVVSDVKLAADNTAFGTQKMSAGAEEMSQSAIEQAATAEEVSASMKEMAANIRQNAENALQTEKIALQSAVDAQESGEAVVEAVAAMRAIARQIKMVEEIASQTHMLSLNATIEAAKAEEYGKGFAVIASEVRALAERSRLAAGQISELTSSGVTVAERAGKALTVLVPNIQHTADLVQGISAVSNEQSSGIEQINRALQQLNQIIQQNAVSSEEMAGTVEELASRADQLQQTIAFFTVDTTVRPMLTSDAGHRVRLVENYEHERVEVDRAIVEHARTVPDMGENGHDRDELDDEFERY</sequence>
<feature type="domain" description="HAMP" evidence="7">
    <location>
        <begin position="346"/>
        <end position="396"/>
    </location>
</feature>
<feature type="transmembrane region" description="Helical" evidence="5">
    <location>
        <begin position="7"/>
        <end position="29"/>
    </location>
</feature>
<dbReference type="PANTHER" id="PTHR43531:SF11">
    <property type="entry name" value="METHYL-ACCEPTING CHEMOTAXIS PROTEIN 3"/>
    <property type="match status" value="1"/>
</dbReference>
<dbReference type="Pfam" id="PF00015">
    <property type="entry name" value="MCPsignal"/>
    <property type="match status" value="1"/>
</dbReference>
<feature type="transmembrane region" description="Helical" evidence="5">
    <location>
        <begin position="193"/>
        <end position="212"/>
    </location>
</feature>
<organism evidence="8 9">
    <name type="scientific">candidate division KSB3 bacterium</name>
    <dbReference type="NCBI Taxonomy" id="2044937"/>
    <lineage>
        <taxon>Bacteria</taxon>
        <taxon>candidate division KSB3</taxon>
    </lineage>
</organism>
<dbReference type="EMBL" id="PDSK01000028">
    <property type="protein sequence ID" value="PIE35963.1"/>
    <property type="molecule type" value="Genomic_DNA"/>
</dbReference>
<reference evidence="8 9" key="1">
    <citation type="submission" date="2017-10" db="EMBL/GenBank/DDBJ databases">
        <title>Novel microbial diversity and functional potential in the marine mammal oral microbiome.</title>
        <authorList>
            <person name="Dudek N.K."/>
            <person name="Sun C.L."/>
            <person name="Burstein D."/>
            <person name="Kantor R.S."/>
            <person name="Aliaga Goltsman D.S."/>
            <person name="Bik E.M."/>
            <person name="Thomas B.C."/>
            <person name="Banfield J.F."/>
            <person name="Relman D.A."/>
        </authorList>
    </citation>
    <scope>NUCLEOTIDE SEQUENCE [LARGE SCALE GENOMIC DNA]</scope>
    <source>
        <strain evidence="8">DOLJORAL78_47_16</strain>
    </source>
</reference>
<dbReference type="SMART" id="SM00304">
    <property type="entry name" value="HAMP"/>
    <property type="match status" value="2"/>
</dbReference>
<dbReference type="Proteomes" id="UP000230821">
    <property type="component" value="Unassembled WGS sequence"/>
</dbReference>
<dbReference type="InterPro" id="IPR003660">
    <property type="entry name" value="HAMP_dom"/>
</dbReference>
<dbReference type="PROSITE" id="PS50885">
    <property type="entry name" value="HAMP"/>
    <property type="match status" value="2"/>
</dbReference>
<dbReference type="GO" id="GO:0006935">
    <property type="term" value="P:chemotaxis"/>
    <property type="evidence" value="ECO:0007669"/>
    <property type="project" value="UniProtKB-KW"/>
</dbReference>
<dbReference type="Gene3D" id="1.10.287.950">
    <property type="entry name" value="Methyl-accepting chemotaxis protein"/>
    <property type="match status" value="1"/>
</dbReference>
<feature type="compositionally biased region" description="Basic and acidic residues" evidence="4">
    <location>
        <begin position="672"/>
        <end position="682"/>
    </location>
</feature>
<name>A0A2G6KJY1_9BACT</name>